<dbReference type="GO" id="GO:0005506">
    <property type="term" value="F:iron ion binding"/>
    <property type="evidence" value="ECO:0007669"/>
    <property type="project" value="InterPro"/>
</dbReference>
<dbReference type="PANTHER" id="PTHR47627">
    <property type="entry name" value="RUBREDOXIN"/>
    <property type="match status" value="1"/>
</dbReference>
<dbReference type="SMR" id="A0A1D6L8H5"/>
<dbReference type="InParanoid" id="A0A1D6L8H5"/>
<keyword evidence="3" id="KW-0249">Electron transport</keyword>
<dbReference type="SUPFAM" id="SSF57802">
    <property type="entry name" value="Rubredoxin-like"/>
    <property type="match status" value="2"/>
</dbReference>
<evidence type="ECO:0000256" key="4">
    <source>
        <dbReference type="ARBA" id="ARBA00023004"/>
    </source>
</evidence>
<evidence type="ECO:0000256" key="1">
    <source>
        <dbReference type="ARBA" id="ARBA00022448"/>
    </source>
</evidence>
<name>A0A1D6L8H5_MAIZE</name>
<keyword evidence="4" id="KW-0408">Iron</keyword>
<dbReference type="CDD" id="cd00730">
    <property type="entry name" value="rubredoxin"/>
    <property type="match status" value="2"/>
</dbReference>
<dbReference type="AlphaFoldDB" id="A0A1D6L8H5"/>
<dbReference type="FunFam" id="2.20.28.10:FF:000001">
    <property type="entry name" value="Rubredoxin"/>
    <property type="match status" value="2"/>
</dbReference>
<evidence type="ECO:0000256" key="3">
    <source>
        <dbReference type="ARBA" id="ARBA00022982"/>
    </source>
</evidence>
<dbReference type="Pfam" id="PF00301">
    <property type="entry name" value="Rubredoxin"/>
    <property type="match status" value="2"/>
</dbReference>
<accession>A0A1D6L8H5</accession>
<dbReference type="Gene3D" id="2.20.28.10">
    <property type="match status" value="2"/>
</dbReference>
<dbReference type="PROSITE" id="PS50903">
    <property type="entry name" value="RUBREDOXIN_LIKE"/>
    <property type="match status" value="2"/>
</dbReference>
<gene>
    <name evidence="6" type="ORF">ZEAMMB73_Zm00001d034540</name>
</gene>
<feature type="domain" description="Rubredoxin-like" evidence="5">
    <location>
        <begin position="294"/>
        <end position="345"/>
    </location>
</feature>
<dbReference type="PaxDb" id="4577-GRMZM2G049370_P01"/>
<dbReference type="eggNOG" id="ENOG502S3MR">
    <property type="taxonomic scope" value="Eukaryota"/>
</dbReference>
<dbReference type="FunCoup" id="A0A1D6L8H5">
    <property type="interactions" value="1999"/>
</dbReference>
<feature type="domain" description="Rubredoxin-like" evidence="5">
    <location>
        <begin position="105"/>
        <end position="156"/>
    </location>
</feature>
<evidence type="ECO:0000256" key="2">
    <source>
        <dbReference type="ARBA" id="ARBA00022723"/>
    </source>
</evidence>
<dbReference type="PANTHER" id="PTHR47627:SF1">
    <property type="entry name" value="RUBREDOXIN-1-RELATED"/>
    <property type="match status" value="1"/>
</dbReference>
<dbReference type="InterPro" id="IPR018527">
    <property type="entry name" value="Rubredoxin_Fe_BS"/>
</dbReference>
<protein>
    <submittedName>
        <fullName evidence="6">Rubredoxin-like superfamily protein</fullName>
    </submittedName>
</protein>
<organism evidence="6">
    <name type="scientific">Zea mays</name>
    <name type="common">Maize</name>
    <dbReference type="NCBI Taxonomy" id="4577"/>
    <lineage>
        <taxon>Eukaryota</taxon>
        <taxon>Viridiplantae</taxon>
        <taxon>Streptophyta</taxon>
        <taxon>Embryophyta</taxon>
        <taxon>Tracheophyta</taxon>
        <taxon>Spermatophyta</taxon>
        <taxon>Magnoliopsida</taxon>
        <taxon>Liliopsida</taxon>
        <taxon>Poales</taxon>
        <taxon>Poaceae</taxon>
        <taxon>PACMAD clade</taxon>
        <taxon>Panicoideae</taxon>
        <taxon>Andropogonodae</taxon>
        <taxon>Andropogoneae</taxon>
        <taxon>Tripsacinae</taxon>
        <taxon>Zea</taxon>
    </lineage>
</organism>
<evidence type="ECO:0000313" key="6">
    <source>
        <dbReference type="EMBL" id="ONM10536.1"/>
    </source>
</evidence>
<dbReference type="InterPro" id="IPR024935">
    <property type="entry name" value="Rubredoxin_dom"/>
</dbReference>
<dbReference type="EMBL" id="CM007647">
    <property type="protein sequence ID" value="ONM10536.1"/>
    <property type="molecule type" value="Genomic_DNA"/>
</dbReference>
<dbReference type="STRING" id="4577.A0A1D6L8H5"/>
<dbReference type="PROSITE" id="PS00202">
    <property type="entry name" value="RUBREDOXIN"/>
    <property type="match status" value="2"/>
</dbReference>
<keyword evidence="1" id="KW-0813">Transport</keyword>
<dbReference type="InterPro" id="IPR050526">
    <property type="entry name" value="Rubredoxin_ET"/>
</dbReference>
<proteinExistence type="predicted"/>
<dbReference type="InterPro" id="IPR024934">
    <property type="entry name" value="Rubredoxin-like_dom"/>
</dbReference>
<sequence>MALACAAARLVHLCIGMGMVSKQHPRTPLSSSCCLHLHHILYLRPVASSHHMARHSVYVTKDDKPLESPPAAAAEIESTQQEEDEDGGPKLDPRRFEEKFAVLNTGVHECRSCGYRYDQAAGDPSYPVLPGLPFAQLPDDWRCPTCGAAQSFFESKSVEIAGFAQNQQFGLGDNSLTSGGVQRERERLTMALAVAAARLVHPCIGMGMVSKQHPRTPLPSSCCLHLHHIVYLRLVASSHHLARHSVDVTKDDKPLEPPPPAAAETESTQQQEDEDGGLKLDPRRFEEKFAVLNTGVHECRSCGYRYDQAAGDPSYPVLPGIPFAQLPDDWRCPNCGVAQCFFERKSVEIAGFAQNQQFGMGGNSLTSGQKGLLIYGSLLIGFLFFISGYFLQ</sequence>
<dbReference type="ExpressionAtlas" id="A0A1D6L8H5">
    <property type="expression patterns" value="baseline and differential"/>
</dbReference>
<dbReference type="PRINTS" id="PR00163">
    <property type="entry name" value="RUBREDOXIN"/>
</dbReference>
<keyword evidence="2" id="KW-0479">Metal-binding</keyword>
<reference evidence="6" key="1">
    <citation type="submission" date="2015-12" db="EMBL/GenBank/DDBJ databases">
        <title>Update maize B73 reference genome by single molecule sequencing technologies.</title>
        <authorList>
            <consortium name="Maize Genome Sequencing Project"/>
            <person name="Ware D."/>
        </authorList>
    </citation>
    <scope>NUCLEOTIDE SEQUENCE [LARGE SCALE GENOMIC DNA]</scope>
    <source>
        <tissue evidence="6">Seedling</tissue>
    </source>
</reference>
<evidence type="ECO:0000259" key="5">
    <source>
        <dbReference type="PROSITE" id="PS50903"/>
    </source>
</evidence>